<feature type="region of interest" description="Disordered" evidence="1">
    <location>
        <begin position="49"/>
        <end position="76"/>
    </location>
</feature>
<evidence type="ECO:0000313" key="3">
    <source>
        <dbReference type="Proteomes" id="UP000322245"/>
    </source>
</evidence>
<gene>
    <name evidence="2" type="ORF">B9479_006240</name>
</gene>
<name>A0A5D3AR32_9TREE</name>
<evidence type="ECO:0000256" key="1">
    <source>
        <dbReference type="SAM" id="MobiDB-lite"/>
    </source>
</evidence>
<organism evidence="2 3">
    <name type="scientific">Cryptococcus floricola</name>
    <dbReference type="NCBI Taxonomy" id="2591691"/>
    <lineage>
        <taxon>Eukaryota</taxon>
        <taxon>Fungi</taxon>
        <taxon>Dikarya</taxon>
        <taxon>Basidiomycota</taxon>
        <taxon>Agaricomycotina</taxon>
        <taxon>Tremellomycetes</taxon>
        <taxon>Tremellales</taxon>
        <taxon>Cryptococcaceae</taxon>
        <taxon>Cryptococcus</taxon>
    </lineage>
</organism>
<dbReference type="Proteomes" id="UP000322245">
    <property type="component" value="Unassembled WGS sequence"/>
</dbReference>
<protein>
    <submittedName>
        <fullName evidence="2">Uncharacterized protein</fullName>
    </submittedName>
</protein>
<comment type="caution">
    <text evidence="2">The sequence shown here is derived from an EMBL/GenBank/DDBJ whole genome shotgun (WGS) entry which is preliminary data.</text>
</comment>
<dbReference type="AlphaFoldDB" id="A0A5D3AR32"/>
<keyword evidence="3" id="KW-1185">Reference proteome</keyword>
<proteinExistence type="predicted"/>
<dbReference type="EMBL" id="NIDF01000101">
    <property type="protein sequence ID" value="TYJ53118.1"/>
    <property type="molecule type" value="Genomic_DNA"/>
</dbReference>
<reference evidence="2 3" key="1">
    <citation type="submission" date="2017-05" db="EMBL/GenBank/DDBJ databases">
        <title>The Genome Sequence of Tsuchiyaea wingfieldii DSM 27421.</title>
        <authorList>
            <person name="Cuomo C."/>
            <person name="Passer A."/>
            <person name="Billmyre B."/>
            <person name="Heitman J."/>
        </authorList>
    </citation>
    <scope>NUCLEOTIDE SEQUENCE [LARGE SCALE GENOMIC DNA]</scope>
    <source>
        <strain evidence="2 3">DSM 27421</strain>
    </source>
</reference>
<accession>A0A5D3AR32</accession>
<sequence>MAYASDWYNSSQEIGRDNVQNVGTGVHETKGEGVVGLSEKEEAIENELSNLGGEDGGEVQARSGGAQELEHVVLGA</sequence>
<evidence type="ECO:0000313" key="2">
    <source>
        <dbReference type="EMBL" id="TYJ53118.1"/>
    </source>
</evidence>